<dbReference type="RefSeq" id="WP_219235952.1">
    <property type="nucleotide sequence ID" value="NZ_CP132914.1"/>
</dbReference>
<dbReference type="GeneID" id="301339682"/>
<dbReference type="AlphaFoldDB" id="A0AA50KH95"/>
<gene>
    <name evidence="1" type="ORF">RA178_10825</name>
</gene>
<dbReference type="KEGG" id="sog:RA178_10825"/>
<evidence type="ECO:0000313" key="1">
    <source>
        <dbReference type="EMBL" id="WMB75065.1"/>
    </source>
</evidence>
<organism evidence="1">
    <name type="scientific">Shewanella oncorhynchi</name>
    <dbReference type="NCBI Taxonomy" id="2726434"/>
    <lineage>
        <taxon>Bacteria</taxon>
        <taxon>Pseudomonadati</taxon>
        <taxon>Pseudomonadota</taxon>
        <taxon>Gammaproteobacteria</taxon>
        <taxon>Alteromonadales</taxon>
        <taxon>Shewanellaceae</taxon>
        <taxon>Shewanella</taxon>
    </lineage>
</organism>
<accession>A0AA50KH95</accession>
<reference evidence="1" key="1">
    <citation type="submission" date="2023-08" db="EMBL/GenBank/DDBJ databases">
        <title>Complete genome sequence of Shewanella oncorhynchi Z-P2, a siderophore putrebactin-producing bacterium.</title>
        <authorList>
            <person name="Zhang Y."/>
        </authorList>
    </citation>
    <scope>NUCLEOTIDE SEQUENCE</scope>
    <source>
        <strain evidence="1">Z-P2</strain>
    </source>
</reference>
<protein>
    <submittedName>
        <fullName evidence="1">Uncharacterized protein</fullName>
    </submittedName>
</protein>
<dbReference type="Proteomes" id="UP001236800">
    <property type="component" value="Chromosome"/>
</dbReference>
<name>A0AA50KH95_9GAMM</name>
<sequence>MSNKTVLERLLNEIEKYDKNRNDRDAFAQIVYESIEALEGIPYSVQQQGRDWQYKIETEEYFDKEGFESEINEVIPKLKAWVDELIQSHS</sequence>
<proteinExistence type="predicted"/>
<dbReference type="EMBL" id="CP132914">
    <property type="protein sequence ID" value="WMB75065.1"/>
    <property type="molecule type" value="Genomic_DNA"/>
</dbReference>